<reference evidence="3" key="2">
    <citation type="submission" date="2025-09" db="UniProtKB">
        <authorList>
            <consortium name="Ensembl"/>
        </authorList>
    </citation>
    <scope>IDENTIFICATION</scope>
</reference>
<dbReference type="InterPro" id="IPR011161">
    <property type="entry name" value="MHC_I-like_Ag-recog"/>
</dbReference>
<dbReference type="PANTHER" id="PTHR16675">
    <property type="entry name" value="MHC CLASS I-RELATED"/>
    <property type="match status" value="1"/>
</dbReference>
<proteinExistence type="predicted"/>
<dbReference type="Pfam" id="PF00129">
    <property type="entry name" value="MHC_I"/>
    <property type="match status" value="1"/>
</dbReference>
<reference evidence="3" key="1">
    <citation type="submission" date="2025-08" db="UniProtKB">
        <authorList>
            <consortium name="Ensembl"/>
        </authorList>
    </citation>
    <scope>IDENTIFICATION</scope>
</reference>
<name>A0A3B4X7V4_SERLL</name>
<evidence type="ECO:0000259" key="2">
    <source>
        <dbReference type="Pfam" id="PF00129"/>
    </source>
</evidence>
<dbReference type="InterPro" id="IPR011162">
    <property type="entry name" value="MHC_I/II-like_Ag-recog"/>
</dbReference>
<dbReference type="GO" id="GO:0009897">
    <property type="term" value="C:external side of plasma membrane"/>
    <property type="evidence" value="ECO:0007669"/>
    <property type="project" value="TreeGrafter"/>
</dbReference>
<evidence type="ECO:0000313" key="3">
    <source>
        <dbReference type="Ensembl" id="ENSSLDP00000008703.1"/>
    </source>
</evidence>
<dbReference type="PANTHER" id="PTHR16675:SF235">
    <property type="entry name" value="SHKT DOMAIN-CONTAINING PROTEIN"/>
    <property type="match status" value="1"/>
</dbReference>
<dbReference type="AlphaFoldDB" id="A0A3B4X7V4"/>
<dbReference type="SUPFAM" id="SSF54452">
    <property type="entry name" value="MHC antigen-recognition domain"/>
    <property type="match status" value="1"/>
</dbReference>
<organism evidence="3 4">
    <name type="scientific">Seriola lalandi dorsalis</name>
    <dbReference type="NCBI Taxonomy" id="1841481"/>
    <lineage>
        <taxon>Eukaryota</taxon>
        <taxon>Metazoa</taxon>
        <taxon>Chordata</taxon>
        <taxon>Craniata</taxon>
        <taxon>Vertebrata</taxon>
        <taxon>Euteleostomi</taxon>
        <taxon>Actinopterygii</taxon>
        <taxon>Neopterygii</taxon>
        <taxon>Teleostei</taxon>
        <taxon>Neoteleostei</taxon>
        <taxon>Acanthomorphata</taxon>
        <taxon>Carangaria</taxon>
        <taxon>Carangiformes</taxon>
        <taxon>Carangidae</taxon>
        <taxon>Seriola</taxon>
    </lineage>
</organism>
<sequence>GRVQPGNQLSFEQLTVFDGVPISHCDSSTRTEEFKPSLESKNLPSSCEAAYSDITESLHVIPPLINSTVCKFNVDVVQRRRGCIQSADGRNSAFEAWSVNGEDFITFDPESQRWTAQSPSAVTVKQRWKKKRARNHFFSDFIRQQCPVLIQRIRLRSINPRTGEFSYCPHKRNVQGSLDGPIAHTAQILLICHVTSTDRPVSSVHLTGDGAPSARWITVTGPVPGPEDGSVVLRLTAEISLSQHTYRCAVQAGGHNISAVWGETCDLVTLDVTEATSIFIYSLWFTLLPLGRPS</sequence>
<accession>A0A3B4X7V4</accession>
<feature type="domain" description="MHC class I-like antigen recognition-like" evidence="2">
    <location>
        <begin position="75"/>
        <end position="152"/>
    </location>
</feature>
<keyword evidence="1" id="KW-0325">Glycoprotein</keyword>
<dbReference type="InterPro" id="IPR050208">
    <property type="entry name" value="MHC_class-I_related"/>
</dbReference>
<dbReference type="Ensembl" id="ENSSLDT00000008992.1">
    <property type="protein sequence ID" value="ENSSLDP00000008703.1"/>
    <property type="gene ID" value="ENSSLDG00000006894.1"/>
</dbReference>
<evidence type="ECO:0000256" key="1">
    <source>
        <dbReference type="ARBA" id="ARBA00023180"/>
    </source>
</evidence>
<dbReference type="GO" id="GO:0006955">
    <property type="term" value="P:immune response"/>
    <property type="evidence" value="ECO:0007669"/>
    <property type="project" value="TreeGrafter"/>
</dbReference>
<protein>
    <recommendedName>
        <fullName evidence="2">MHC class I-like antigen recognition-like domain-containing protein</fullName>
    </recommendedName>
</protein>
<dbReference type="GO" id="GO:0005615">
    <property type="term" value="C:extracellular space"/>
    <property type="evidence" value="ECO:0007669"/>
    <property type="project" value="TreeGrafter"/>
</dbReference>
<dbReference type="GeneTree" id="ENSGT00940000180426"/>
<dbReference type="STRING" id="1841481.ENSSLDP00000008703"/>
<dbReference type="InterPro" id="IPR037055">
    <property type="entry name" value="MHC_I-like_Ag-recog_sf"/>
</dbReference>
<dbReference type="Gene3D" id="3.30.500.10">
    <property type="entry name" value="MHC class I-like antigen recognition-like"/>
    <property type="match status" value="1"/>
</dbReference>
<keyword evidence="4" id="KW-1185">Reference proteome</keyword>
<evidence type="ECO:0000313" key="4">
    <source>
        <dbReference type="Proteomes" id="UP000261360"/>
    </source>
</evidence>
<dbReference type="Proteomes" id="UP000261360">
    <property type="component" value="Unplaced"/>
</dbReference>